<dbReference type="GeneTree" id="ENSGT00940000153404"/>
<reference evidence="15 16" key="1">
    <citation type="submission" date="2014-03" db="EMBL/GenBank/DDBJ databases">
        <authorList>
            <person name="Warren W."/>
            <person name="Wilson R.K."/>
        </authorList>
    </citation>
    <scope>NUCLEOTIDE SEQUENCE</scope>
</reference>
<dbReference type="Ensembl" id="ENSCSAT00000007310.1">
    <property type="protein sequence ID" value="ENSCSAP00000005494.1"/>
    <property type="gene ID" value="ENSCSAG00000009249.1"/>
</dbReference>
<dbReference type="FunFam" id="1.25.40.20:FF:000149">
    <property type="entry name" value="26S proteasome non-ATPase regulatory subunit 10 isoform X1"/>
    <property type="match status" value="1"/>
</dbReference>
<evidence type="ECO:0000256" key="6">
    <source>
        <dbReference type="ARBA" id="ARBA00023043"/>
    </source>
</evidence>
<dbReference type="EMBL" id="AQIB01076649">
    <property type="status" value="NOT_ANNOTATED_CDS"/>
    <property type="molecule type" value="Genomic_DNA"/>
</dbReference>
<feature type="repeat" description="ANK" evidence="14">
    <location>
        <begin position="67"/>
        <end position="99"/>
    </location>
</feature>
<dbReference type="SUPFAM" id="SSF48403">
    <property type="entry name" value="Ankyrin repeat"/>
    <property type="match status" value="1"/>
</dbReference>
<dbReference type="Pfam" id="PF12796">
    <property type="entry name" value="Ank_2"/>
    <property type="match status" value="2"/>
</dbReference>
<evidence type="ECO:0000256" key="4">
    <source>
        <dbReference type="ARBA" id="ARBA00022703"/>
    </source>
</evidence>
<sequence>MDGCVSNLMVCNLAYSGKLEELKESILASRNDQNSRTALHWACSARQAEIVEFLLQLGVPVNDKGDAGWSPLHTAASAGQDEIVKALPGKCAQVNAVSQNGCTPLHYTASKHRHEIAVMLLEGGADPAAEDHREATAMHQAAAKGNLKMIPILLYYRTSTNIDTEGNTPLHLACDEERVEEAKLLVSRGASIYTEEKTPLRAAKGGLGLILKRMMEG</sequence>
<keyword evidence="8" id="KW-0539">Nucleus</keyword>
<dbReference type="InterPro" id="IPR036770">
    <property type="entry name" value="Ankyrin_rpt-contain_sf"/>
</dbReference>
<dbReference type="STRING" id="60711.ENSCSAP00000005494"/>
<evidence type="ECO:0000256" key="2">
    <source>
        <dbReference type="ARBA" id="ARBA00004496"/>
    </source>
</evidence>
<dbReference type="PANTHER" id="PTHR24161:SF121">
    <property type="entry name" value="M-PHASE PHOSPHOPROTEIN 8"/>
    <property type="match status" value="1"/>
</dbReference>
<feature type="repeat" description="ANK" evidence="14">
    <location>
        <begin position="34"/>
        <end position="66"/>
    </location>
</feature>
<dbReference type="GO" id="GO:0005634">
    <property type="term" value="C:nucleus"/>
    <property type="evidence" value="ECO:0007669"/>
    <property type="project" value="UniProtKB-SubCell"/>
</dbReference>
<dbReference type="PRINTS" id="PR01415">
    <property type="entry name" value="ANKYRIN"/>
</dbReference>
<keyword evidence="6 14" id="KW-0040">ANK repeat</keyword>
<evidence type="ECO:0000256" key="7">
    <source>
        <dbReference type="ARBA" id="ARBA00023186"/>
    </source>
</evidence>
<dbReference type="Gene3D" id="1.25.40.20">
    <property type="entry name" value="Ankyrin repeat-containing domain"/>
    <property type="match status" value="1"/>
</dbReference>
<dbReference type="PANTHER" id="PTHR24161">
    <property type="entry name" value="ANK_REP_REGION DOMAIN-CONTAINING PROTEIN-RELATED"/>
    <property type="match status" value="1"/>
</dbReference>
<dbReference type="GO" id="GO:0005737">
    <property type="term" value="C:cytoplasm"/>
    <property type="evidence" value="ECO:0007669"/>
    <property type="project" value="UniProtKB-SubCell"/>
</dbReference>
<evidence type="ECO:0000256" key="8">
    <source>
        <dbReference type="ARBA" id="ARBA00023242"/>
    </source>
</evidence>
<keyword evidence="16" id="KW-1185">Reference proteome</keyword>
<evidence type="ECO:0000256" key="13">
    <source>
        <dbReference type="ARBA" id="ARBA00077685"/>
    </source>
</evidence>
<dbReference type="Proteomes" id="UP000029965">
    <property type="component" value="Chromosome 15"/>
</dbReference>
<evidence type="ECO:0000256" key="11">
    <source>
        <dbReference type="ARBA" id="ARBA00068187"/>
    </source>
</evidence>
<dbReference type="SMART" id="SM00248">
    <property type="entry name" value="ANK"/>
    <property type="match status" value="5"/>
</dbReference>
<dbReference type="eggNOG" id="KOG4412">
    <property type="taxonomic scope" value="Eukaryota"/>
</dbReference>
<dbReference type="Bgee" id="ENSCSAG00000009249">
    <property type="expression patterns" value="Expressed in blood"/>
</dbReference>
<feature type="repeat" description="ANK" evidence="14">
    <location>
        <begin position="165"/>
        <end position="197"/>
    </location>
</feature>
<comment type="function">
    <text evidence="9">Acts as a chaperone during the assembly of the 26S proteasome, specifically of the PA700/19S regulatory complex (RC). In the initial step of the base subcomplex assembly is part of an intermediate PSMD10:PSMC4:PSMC5:PAAF1 module which probably assembles with a PSMD5:PSMC2:PSMC1:PSMD2 module. Independently of the proteasome, regulates EGF-induced AKT activation through inhibition of the RHOA/ROCK/PTEN pathway, leading to prolonged AKT activation. Plays an important role in RAS-induced tumorigenesis.</text>
</comment>
<evidence type="ECO:0000256" key="5">
    <source>
        <dbReference type="ARBA" id="ARBA00022737"/>
    </source>
</evidence>
<evidence type="ECO:0000313" key="16">
    <source>
        <dbReference type="Proteomes" id="UP000029965"/>
    </source>
</evidence>
<dbReference type="InterPro" id="IPR002110">
    <property type="entry name" value="Ankyrin_rpt"/>
</dbReference>
<evidence type="ECO:0000256" key="9">
    <source>
        <dbReference type="ARBA" id="ARBA00059111"/>
    </source>
</evidence>
<evidence type="ECO:0000256" key="12">
    <source>
        <dbReference type="ARBA" id="ARBA00077602"/>
    </source>
</evidence>
<dbReference type="jPOST" id="A0A0D9RA55"/>
<organism evidence="15 16">
    <name type="scientific">Chlorocebus sabaeus</name>
    <name type="common">Green monkey</name>
    <name type="synonym">Simia sabaea</name>
    <dbReference type="NCBI Taxonomy" id="60711"/>
    <lineage>
        <taxon>Eukaryota</taxon>
        <taxon>Metazoa</taxon>
        <taxon>Chordata</taxon>
        <taxon>Craniata</taxon>
        <taxon>Vertebrata</taxon>
        <taxon>Euteleostomi</taxon>
        <taxon>Mammalia</taxon>
        <taxon>Eutheria</taxon>
        <taxon>Euarchontoglires</taxon>
        <taxon>Primates</taxon>
        <taxon>Haplorrhini</taxon>
        <taxon>Catarrhini</taxon>
        <taxon>Cercopithecidae</taxon>
        <taxon>Cercopithecinae</taxon>
        <taxon>Chlorocebus</taxon>
    </lineage>
</organism>
<dbReference type="PROSITE" id="PS50088">
    <property type="entry name" value="ANK_REPEAT"/>
    <property type="match status" value="4"/>
</dbReference>
<feature type="repeat" description="ANK" evidence="14">
    <location>
        <begin position="100"/>
        <end position="132"/>
    </location>
</feature>
<comment type="subcellular location">
    <subcellularLocation>
        <location evidence="2">Cytoplasm</location>
    </subcellularLocation>
    <subcellularLocation>
        <location evidence="1">Nucleus</location>
    </subcellularLocation>
</comment>
<accession>A0A0D9RA55</accession>
<keyword evidence="5" id="KW-0677">Repeat</keyword>
<protein>
    <recommendedName>
        <fullName evidence="11">26S proteasome non-ATPase regulatory subunit 10</fullName>
    </recommendedName>
    <alternativeName>
        <fullName evidence="12">26S proteasome regulatory subunit p28</fullName>
    </alternativeName>
    <alternativeName>
        <fullName evidence="13">Gankyrin</fullName>
    </alternativeName>
</protein>
<evidence type="ECO:0000256" key="14">
    <source>
        <dbReference type="PROSITE-ProRule" id="PRU00023"/>
    </source>
</evidence>
<keyword evidence="4" id="KW-0053">Apoptosis</keyword>
<dbReference type="OMA" id="HNRTALW"/>
<name>A0A0D9RA55_CHLSB</name>
<evidence type="ECO:0000256" key="3">
    <source>
        <dbReference type="ARBA" id="ARBA00022490"/>
    </source>
</evidence>
<dbReference type="GO" id="GO:0006915">
    <property type="term" value="P:apoptotic process"/>
    <property type="evidence" value="ECO:0007669"/>
    <property type="project" value="UniProtKB-KW"/>
</dbReference>
<keyword evidence="7" id="KW-0143">Chaperone</keyword>
<dbReference type="AlphaFoldDB" id="A0A0D9RA55"/>
<evidence type="ECO:0000256" key="10">
    <source>
        <dbReference type="ARBA" id="ARBA00062652"/>
    </source>
</evidence>
<evidence type="ECO:0000313" key="15">
    <source>
        <dbReference type="Ensembl" id="ENSCSAP00000005494.1"/>
    </source>
</evidence>
<evidence type="ECO:0000256" key="1">
    <source>
        <dbReference type="ARBA" id="ARBA00004123"/>
    </source>
</evidence>
<dbReference type="PROSITE" id="PS50297">
    <property type="entry name" value="ANK_REP_REGION"/>
    <property type="match status" value="4"/>
</dbReference>
<reference evidence="15" key="3">
    <citation type="submission" date="2025-09" db="UniProtKB">
        <authorList>
            <consortium name="Ensembl"/>
        </authorList>
    </citation>
    <scope>IDENTIFICATION</scope>
</reference>
<comment type="subunit">
    <text evidence="10">Part of transient complex containing PSMD10, PSMC4, PSMC5 and PAAF1 formed during the assembly of the 26S proteasome. Stays associated throughout the assembly of the PA700/19S RC and is released upon association with the 20S core. Interacts with PSMC4. Interacts with RB1. Interacts with CDK4. Interacts with MDM2. Interacts with RELA. Associates with a CDK4:CCND2 serine/threonine kinase complex. Interacts with ARHGDIA and increases the interaction between ARHGDIA and RHOA, hence promotes ARHGDIA inactivation of RHOA and ROCK.</text>
</comment>
<reference evidence="15" key="2">
    <citation type="submission" date="2025-08" db="UniProtKB">
        <authorList>
            <consortium name="Ensembl"/>
        </authorList>
    </citation>
    <scope>IDENTIFICATION</scope>
</reference>
<keyword evidence="3" id="KW-0963">Cytoplasm</keyword>
<proteinExistence type="predicted"/>